<gene>
    <name evidence="2" type="ORF">EDD19_1371</name>
</gene>
<sequence>EATYFARRAQRLARERARTAARNAAESTTPPPEAADETAGSSPAAAPAETDAAPHSDPAPRGRVTPAEASRWWERNKPTDSALEKAILRALHEHLDELLQPPPPF</sequence>
<proteinExistence type="predicted"/>
<comment type="caution">
    <text evidence="2">The sequence shown here is derived from an EMBL/GenBank/DDBJ whole genome shotgun (WGS) entry which is preliminary data.</text>
</comment>
<dbReference type="EMBL" id="SMCX01000037">
    <property type="protein sequence ID" value="TCW19866.1"/>
    <property type="molecule type" value="Genomic_DNA"/>
</dbReference>
<dbReference type="Proteomes" id="UP000295805">
    <property type="component" value="Unassembled WGS sequence"/>
</dbReference>
<feature type="non-terminal residue" evidence="2">
    <location>
        <position position="1"/>
    </location>
</feature>
<name>A0A4R3ZLG9_9ACTN</name>
<dbReference type="AlphaFoldDB" id="A0A4R3ZLG9"/>
<evidence type="ECO:0000313" key="2">
    <source>
        <dbReference type="EMBL" id="TCW19866.1"/>
    </source>
</evidence>
<organism evidence="2 3">
    <name type="scientific">Dietzia cinnamea</name>
    <dbReference type="NCBI Taxonomy" id="321318"/>
    <lineage>
        <taxon>Bacteria</taxon>
        <taxon>Bacillati</taxon>
        <taxon>Actinomycetota</taxon>
        <taxon>Actinomycetes</taxon>
        <taxon>Mycobacteriales</taxon>
        <taxon>Dietziaceae</taxon>
        <taxon>Dietzia</taxon>
    </lineage>
</organism>
<reference evidence="2 3" key="1">
    <citation type="submission" date="2019-03" db="EMBL/GenBank/DDBJ databases">
        <title>Root nodule microbial communities of legume samples collected from USA, Mexico and Botswana.</title>
        <authorList>
            <person name="Hirsch A."/>
        </authorList>
    </citation>
    <scope>NUCLEOTIDE SEQUENCE [LARGE SCALE GENOMIC DNA]</scope>
    <source>
        <strain evidence="2 3">55</strain>
    </source>
</reference>
<feature type="compositionally biased region" description="Low complexity" evidence="1">
    <location>
        <begin position="37"/>
        <end position="51"/>
    </location>
</feature>
<evidence type="ECO:0000256" key="1">
    <source>
        <dbReference type="SAM" id="MobiDB-lite"/>
    </source>
</evidence>
<feature type="region of interest" description="Disordered" evidence="1">
    <location>
        <begin position="1"/>
        <end position="77"/>
    </location>
</feature>
<evidence type="ECO:0000313" key="3">
    <source>
        <dbReference type="Proteomes" id="UP000295805"/>
    </source>
</evidence>
<accession>A0A4R3ZLG9</accession>
<protein>
    <submittedName>
        <fullName evidence="2">Uncharacterized protein</fullName>
    </submittedName>
</protein>